<accession>A0A0F8AG14</accession>
<dbReference type="Proteomes" id="UP000424527">
    <property type="component" value="Unassembled WGS sequence"/>
</dbReference>
<feature type="compositionally biased region" description="Low complexity" evidence="3">
    <location>
        <begin position="392"/>
        <end position="409"/>
    </location>
</feature>
<feature type="region of interest" description="Disordered" evidence="3">
    <location>
        <begin position="101"/>
        <end position="152"/>
    </location>
</feature>
<feature type="coiled-coil region" evidence="2">
    <location>
        <begin position="277"/>
        <end position="311"/>
    </location>
</feature>
<dbReference type="eggNOG" id="ENOG502RY01">
    <property type="taxonomic scope" value="Eukaryota"/>
</dbReference>
<protein>
    <submittedName>
        <fullName evidence="4">BICD family-like cargo adapter 1 Bicaudal D-related protein 1</fullName>
    </submittedName>
</protein>
<evidence type="ECO:0000256" key="1">
    <source>
        <dbReference type="ARBA" id="ARBA00023054"/>
    </source>
</evidence>
<dbReference type="GO" id="GO:0055107">
    <property type="term" value="P:Golgi to secretory granule transport"/>
    <property type="evidence" value="ECO:0007669"/>
    <property type="project" value="TreeGrafter"/>
</dbReference>
<gene>
    <name evidence="4" type="ORF">D5F01_LYC13404</name>
</gene>
<dbReference type="InterPro" id="IPR051149">
    <property type="entry name" value="Spindly/BICDR_Dynein_Adapter"/>
</dbReference>
<evidence type="ECO:0000313" key="4">
    <source>
        <dbReference type="EMBL" id="KAE8287365.1"/>
    </source>
</evidence>
<proteinExistence type="predicted"/>
<feature type="compositionally biased region" description="Acidic residues" evidence="3">
    <location>
        <begin position="62"/>
        <end position="84"/>
    </location>
</feature>
<keyword evidence="5" id="KW-1185">Reference proteome</keyword>
<evidence type="ECO:0000256" key="2">
    <source>
        <dbReference type="SAM" id="Coils"/>
    </source>
</evidence>
<dbReference type="KEGG" id="lco:104925817"/>
<feature type="compositionally biased region" description="Basic and acidic residues" evidence="3">
    <location>
        <begin position="115"/>
        <end position="130"/>
    </location>
</feature>
<reference evidence="4 5" key="1">
    <citation type="submission" date="2019-07" db="EMBL/GenBank/DDBJ databases">
        <title>Chromosome genome assembly for large yellow croaker.</title>
        <authorList>
            <person name="Xiao S."/>
        </authorList>
    </citation>
    <scope>NUCLEOTIDE SEQUENCE [LARGE SCALE GENOMIC DNA]</scope>
    <source>
        <strain evidence="4">JMULYC20181020</strain>
        <tissue evidence="4">Muscle</tissue>
    </source>
</reference>
<organism evidence="4 5">
    <name type="scientific">Larimichthys crocea</name>
    <name type="common">Large yellow croaker</name>
    <name type="synonym">Pseudosciaena crocea</name>
    <dbReference type="NCBI Taxonomy" id="215358"/>
    <lineage>
        <taxon>Eukaryota</taxon>
        <taxon>Metazoa</taxon>
        <taxon>Chordata</taxon>
        <taxon>Craniata</taxon>
        <taxon>Vertebrata</taxon>
        <taxon>Euteleostomi</taxon>
        <taxon>Actinopterygii</taxon>
        <taxon>Neopterygii</taxon>
        <taxon>Teleostei</taxon>
        <taxon>Neoteleostei</taxon>
        <taxon>Acanthomorphata</taxon>
        <taxon>Eupercaria</taxon>
        <taxon>Sciaenidae</taxon>
        <taxon>Larimichthys</taxon>
    </lineage>
</organism>
<feature type="region of interest" description="Disordered" evidence="3">
    <location>
        <begin position="363"/>
        <end position="450"/>
    </location>
</feature>
<dbReference type="GO" id="GO:0047496">
    <property type="term" value="P:vesicle transport along microtubule"/>
    <property type="evidence" value="ECO:0007669"/>
    <property type="project" value="TreeGrafter"/>
</dbReference>
<dbReference type="EMBL" id="REGW02000013">
    <property type="protein sequence ID" value="KAE8287365.1"/>
    <property type="molecule type" value="Genomic_DNA"/>
</dbReference>
<sequence>MDYSQSFSALNERLRPRITTNEQLFSSLTRLEDRQSGSLRSLSSSYRPTVLQKEPETKVSEPEDPEELGNDADQENVGSDDLEEPCVDLCDFDISCPITELNLKDEGDEDSTSPSEEKDIPGELSLKEGTSDSSESAGERRDSLKGTYVDGTLPDLIRSGRPLGRRRTLGHFSDTLKEVRREVELSRRRSIKLKAQVDKLQESKEGLGWSQHRERVTQEVLSVLRLLHPLTESGPLQASRGENQLDVALTQLQNVARNLAMSHTKQSGKESEDSAILHQALCDRDEAIEKKKAMEAELLRSKTELMLLNNQLLEAVQKRLELALELEAWKEDVQLILQQQLQSQQQTEQAQKKTYRVGILRRNNRPPMQRPSTIPVATSTPHTTNSNQIFISRSAVSASPAPSTPSTLTGTQRWKEKLRRGKISRQDQDAAQQDSEWDKGDNGFQVISLD</sequence>
<feature type="region of interest" description="Disordered" evidence="3">
    <location>
        <begin position="29"/>
        <end position="84"/>
    </location>
</feature>
<feature type="compositionally biased region" description="Low complexity" evidence="3">
    <location>
        <begin position="36"/>
        <end position="45"/>
    </location>
</feature>
<dbReference type="OrthoDB" id="9451547at2759"/>
<evidence type="ECO:0000256" key="3">
    <source>
        <dbReference type="SAM" id="MobiDB-lite"/>
    </source>
</evidence>
<dbReference type="PANTHER" id="PTHR32123:SF10">
    <property type="entry name" value="BICD FAMILY-LIKE CARGO ADAPTER 1-RELATED"/>
    <property type="match status" value="1"/>
</dbReference>
<dbReference type="PANTHER" id="PTHR32123">
    <property type="entry name" value="BICD FAMILY-LIKE CARGO ADAPTER"/>
    <property type="match status" value="1"/>
</dbReference>
<comment type="caution">
    <text evidence="4">The sequence shown here is derived from an EMBL/GenBank/DDBJ whole genome shotgun (WGS) entry which is preliminary data.</text>
</comment>
<evidence type="ECO:0000313" key="5">
    <source>
        <dbReference type="Proteomes" id="UP000424527"/>
    </source>
</evidence>
<feature type="compositionally biased region" description="Polar residues" evidence="3">
    <location>
        <begin position="370"/>
        <end position="391"/>
    </location>
</feature>
<name>A0A0F8AG14_LARCR</name>
<keyword evidence="1 2" id="KW-0175">Coiled coil</keyword>
<dbReference type="AlphaFoldDB" id="A0A0F8AG14"/>